<proteinExistence type="inferred from homology"/>
<evidence type="ECO:0000256" key="4">
    <source>
        <dbReference type="ARBA" id="ARBA00004752"/>
    </source>
</evidence>
<dbReference type="InterPro" id="IPR011095">
    <property type="entry name" value="Dala_Dala_lig_C"/>
</dbReference>
<dbReference type="GO" id="GO:0008360">
    <property type="term" value="P:regulation of cell shape"/>
    <property type="evidence" value="ECO:0007669"/>
    <property type="project" value="UniProtKB-KW"/>
</dbReference>
<comment type="caution">
    <text evidence="19">The sequence shown here is derived from an EMBL/GenBank/DDBJ whole genome shotgun (WGS) entry which is preliminary data.</text>
</comment>
<dbReference type="PANTHER" id="PTHR23132:SF23">
    <property type="entry name" value="D-ALANINE--D-ALANINE LIGASE B"/>
    <property type="match status" value="1"/>
</dbReference>
<dbReference type="SUPFAM" id="SSF52440">
    <property type="entry name" value="PreATP-grasp domain"/>
    <property type="match status" value="1"/>
</dbReference>
<dbReference type="Gene3D" id="3.30.1490.20">
    <property type="entry name" value="ATP-grasp fold, A domain"/>
    <property type="match status" value="1"/>
</dbReference>
<dbReference type="SUPFAM" id="SSF56059">
    <property type="entry name" value="Glutathione synthetase ATP-binding domain-like"/>
    <property type="match status" value="1"/>
</dbReference>
<dbReference type="Gene3D" id="3.30.470.20">
    <property type="entry name" value="ATP-grasp fold, B domain"/>
    <property type="match status" value="1"/>
</dbReference>
<dbReference type="NCBIfam" id="TIGR01205">
    <property type="entry name" value="D_ala_D_alaTIGR"/>
    <property type="match status" value="1"/>
</dbReference>
<keyword evidence="16" id="KW-0464">Manganese</keyword>
<evidence type="ECO:0000256" key="17">
    <source>
        <dbReference type="PROSITE-ProRule" id="PRU00409"/>
    </source>
</evidence>
<name>A0A2T3PC93_9GAMM</name>
<comment type="cofactor">
    <cofactor evidence="1">
        <name>Mn(2+)</name>
        <dbReference type="ChEBI" id="CHEBI:29035"/>
    </cofactor>
</comment>
<dbReference type="GO" id="GO:0008716">
    <property type="term" value="F:D-alanine-D-alanine ligase activity"/>
    <property type="evidence" value="ECO:0007669"/>
    <property type="project" value="UniProtKB-UniRule"/>
</dbReference>
<evidence type="ECO:0000256" key="16">
    <source>
        <dbReference type="PIRSR" id="PIRSR039102-3"/>
    </source>
</evidence>
<organism evidence="19 20">
    <name type="scientific">Photobacterium swingsii</name>
    <dbReference type="NCBI Taxonomy" id="680026"/>
    <lineage>
        <taxon>Bacteria</taxon>
        <taxon>Pseudomonadati</taxon>
        <taxon>Pseudomonadota</taxon>
        <taxon>Gammaproteobacteria</taxon>
        <taxon>Vibrionales</taxon>
        <taxon>Vibrionaceae</taxon>
        <taxon>Photobacterium</taxon>
    </lineage>
</organism>
<evidence type="ECO:0000256" key="7">
    <source>
        <dbReference type="ARBA" id="ARBA00022490"/>
    </source>
</evidence>
<evidence type="ECO:0000256" key="5">
    <source>
        <dbReference type="ARBA" id="ARBA00010871"/>
    </source>
</evidence>
<dbReference type="OrthoDB" id="9813261at2"/>
<dbReference type="STRING" id="680026.AB733_00330"/>
<keyword evidence="9 17" id="KW-0547">Nucleotide-binding</keyword>
<feature type="binding site" evidence="16">
    <location>
        <position position="295"/>
    </location>
    <ligand>
        <name>Mg(2+)</name>
        <dbReference type="ChEBI" id="CHEBI:18420"/>
        <label>2</label>
    </ligand>
</feature>
<reference evidence="19 20" key="1">
    <citation type="submission" date="2018-01" db="EMBL/GenBank/DDBJ databases">
        <title>Whole genome sequencing of Histamine producing bacteria.</title>
        <authorList>
            <person name="Butler K."/>
        </authorList>
    </citation>
    <scope>NUCLEOTIDE SEQUENCE [LARGE SCALE GENOMIC DNA]</scope>
    <source>
        <strain evidence="19 20">DSM 24669</strain>
    </source>
</reference>
<dbReference type="UniPathway" id="UPA00219"/>
<evidence type="ECO:0000256" key="1">
    <source>
        <dbReference type="ARBA" id="ARBA00001936"/>
    </source>
</evidence>
<dbReference type="GO" id="GO:0071555">
    <property type="term" value="P:cell wall organization"/>
    <property type="evidence" value="ECO:0007669"/>
    <property type="project" value="UniProtKB-KW"/>
</dbReference>
<dbReference type="GO" id="GO:0005737">
    <property type="term" value="C:cytoplasm"/>
    <property type="evidence" value="ECO:0007669"/>
    <property type="project" value="UniProtKB-SubCell"/>
</dbReference>
<sequence length="330" mass="36216">MLILPPNMCIQFCCNYTLISLYYEKSDVLKKIAVLYGGNSSERAVSLMSGEAVSAALQRKGYDVVPVDIDENFDLTSLKSHNIDKAFLALHGGIGEDGTLQAALKMLNIPYTGSHHRASAIGIDKGLTKKVWQAAGIPTPLFIELNKAYYEESQLDERADSFTFPVVVKPVTQGCSIGINQANDLDELKFFVDEAFKYEDTVIIEDYVHGREFTVSLLNGVALPAVEIDHSHSFFDHAAKFSAADTKYHCPANLTAEQEKAIRSLACRAFEAVGATGWGRVDIMADPDGFFYAIEVNTIPGMTQRSVFPLASQQVGLNYDDTVDAILNSH</sequence>
<dbReference type="Pfam" id="PF07478">
    <property type="entry name" value="Dala_Dala_lig_C"/>
    <property type="match status" value="1"/>
</dbReference>
<evidence type="ECO:0000256" key="12">
    <source>
        <dbReference type="ARBA" id="ARBA00022984"/>
    </source>
</evidence>
<evidence type="ECO:0000256" key="15">
    <source>
        <dbReference type="HAMAP-Rule" id="MF_00047"/>
    </source>
</evidence>
<keyword evidence="12 15" id="KW-0573">Peptidoglycan synthesis</keyword>
<feature type="binding site" evidence="16">
    <location>
        <position position="282"/>
    </location>
    <ligand>
        <name>Mg(2+)</name>
        <dbReference type="ChEBI" id="CHEBI:18420"/>
        <label>1</label>
    </ligand>
</feature>
<keyword evidence="16" id="KW-0460">Magnesium</keyword>
<evidence type="ECO:0000256" key="11">
    <source>
        <dbReference type="ARBA" id="ARBA00022960"/>
    </source>
</evidence>
<dbReference type="InterPro" id="IPR016185">
    <property type="entry name" value="PreATP-grasp_dom_sf"/>
</dbReference>
<dbReference type="PIRSF" id="PIRSF039102">
    <property type="entry name" value="Ddl/VanB"/>
    <property type="match status" value="1"/>
</dbReference>
<dbReference type="PROSITE" id="PS00843">
    <property type="entry name" value="DALA_DALA_LIGASE_1"/>
    <property type="match status" value="1"/>
</dbReference>
<dbReference type="Proteomes" id="UP000240481">
    <property type="component" value="Unassembled WGS sequence"/>
</dbReference>
<feature type="domain" description="ATP-grasp" evidence="18">
    <location>
        <begin position="129"/>
        <end position="328"/>
    </location>
</feature>
<dbReference type="GO" id="GO:0005524">
    <property type="term" value="F:ATP binding"/>
    <property type="evidence" value="ECO:0007669"/>
    <property type="project" value="UniProtKB-UniRule"/>
</dbReference>
<feature type="binding site" evidence="16">
    <location>
        <position position="297"/>
    </location>
    <ligand>
        <name>Mg(2+)</name>
        <dbReference type="ChEBI" id="CHEBI:18420"/>
        <label>2</label>
    </ligand>
</feature>
<comment type="similarity">
    <text evidence="5 15">Belongs to the D-alanine--D-alanine ligase family.</text>
</comment>
<dbReference type="InterPro" id="IPR011761">
    <property type="entry name" value="ATP-grasp"/>
</dbReference>
<gene>
    <name evidence="15" type="primary">ddl</name>
    <name evidence="19" type="ORF">C9I94_02240</name>
</gene>
<evidence type="ECO:0000256" key="8">
    <source>
        <dbReference type="ARBA" id="ARBA00022598"/>
    </source>
</evidence>
<dbReference type="Pfam" id="PF01820">
    <property type="entry name" value="Dala_Dala_lig_N"/>
    <property type="match status" value="2"/>
</dbReference>
<dbReference type="EMBL" id="PYLZ01000001">
    <property type="protein sequence ID" value="PSW26822.1"/>
    <property type="molecule type" value="Genomic_DNA"/>
</dbReference>
<comment type="subcellular location">
    <subcellularLocation>
        <location evidence="3 15">Cytoplasm</location>
    </subcellularLocation>
</comment>
<accession>A0A2T3PC93</accession>
<evidence type="ECO:0000256" key="3">
    <source>
        <dbReference type="ARBA" id="ARBA00004496"/>
    </source>
</evidence>
<dbReference type="PROSITE" id="PS00844">
    <property type="entry name" value="DALA_DALA_LIGASE_2"/>
    <property type="match status" value="1"/>
</dbReference>
<evidence type="ECO:0000313" key="19">
    <source>
        <dbReference type="EMBL" id="PSW26822.1"/>
    </source>
</evidence>
<evidence type="ECO:0000256" key="9">
    <source>
        <dbReference type="ARBA" id="ARBA00022741"/>
    </source>
</evidence>
<evidence type="ECO:0000256" key="14">
    <source>
        <dbReference type="ARBA" id="ARBA00047614"/>
    </source>
</evidence>
<keyword evidence="16" id="KW-0479">Metal-binding</keyword>
<comment type="cofactor">
    <cofactor evidence="16">
        <name>Mg(2+)</name>
        <dbReference type="ChEBI" id="CHEBI:18420"/>
    </cofactor>
    <cofactor evidence="16">
        <name>Mn(2+)</name>
        <dbReference type="ChEBI" id="CHEBI:29035"/>
    </cofactor>
    <text evidence="16">Binds 2 magnesium or manganese ions per subunit.</text>
</comment>
<keyword evidence="13 15" id="KW-0961">Cell wall biogenesis/degradation</keyword>
<dbReference type="AlphaFoldDB" id="A0A2T3PC93"/>
<dbReference type="GO" id="GO:0009252">
    <property type="term" value="P:peptidoglycan biosynthetic process"/>
    <property type="evidence" value="ECO:0007669"/>
    <property type="project" value="UniProtKB-UniRule"/>
</dbReference>
<dbReference type="InterPro" id="IPR005905">
    <property type="entry name" value="D_ala_D_ala"/>
</dbReference>
<protein>
    <recommendedName>
        <fullName evidence="6 15">D-alanine--D-alanine ligase</fullName>
        <ecNumber evidence="6 15">6.3.2.4</ecNumber>
    </recommendedName>
    <alternativeName>
        <fullName evidence="15">D-Ala-D-Ala ligase</fullName>
    </alternativeName>
    <alternativeName>
        <fullName evidence="15">D-alanylalanine synthetase</fullName>
    </alternativeName>
</protein>
<comment type="catalytic activity">
    <reaction evidence="14 15">
        <text>2 D-alanine + ATP = D-alanyl-D-alanine + ADP + phosphate + H(+)</text>
        <dbReference type="Rhea" id="RHEA:11224"/>
        <dbReference type="ChEBI" id="CHEBI:15378"/>
        <dbReference type="ChEBI" id="CHEBI:30616"/>
        <dbReference type="ChEBI" id="CHEBI:43474"/>
        <dbReference type="ChEBI" id="CHEBI:57416"/>
        <dbReference type="ChEBI" id="CHEBI:57822"/>
        <dbReference type="ChEBI" id="CHEBI:456216"/>
        <dbReference type="EC" id="6.3.2.4"/>
    </reaction>
</comment>
<feature type="binding site" evidence="16">
    <location>
        <position position="295"/>
    </location>
    <ligand>
        <name>Mg(2+)</name>
        <dbReference type="ChEBI" id="CHEBI:18420"/>
        <label>1</label>
    </ligand>
</feature>
<dbReference type="PANTHER" id="PTHR23132">
    <property type="entry name" value="D-ALANINE--D-ALANINE LIGASE"/>
    <property type="match status" value="1"/>
</dbReference>
<evidence type="ECO:0000256" key="13">
    <source>
        <dbReference type="ARBA" id="ARBA00023316"/>
    </source>
</evidence>
<evidence type="ECO:0000259" key="18">
    <source>
        <dbReference type="PROSITE" id="PS50975"/>
    </source>
</evidence>
<keyword evidence="7 15" id="KW-0963">Cytoplasm</keyword>
<dbReference type="HAMAP" id="MF_00047">
    <property type="entry name" value="Dala_Dala_lig"/>
    <property type="match status" value="1"/>
</dbReference>
<dbReference type="InterPro" id="IPR013815">
    <property type="entry name" value="ATP_grasp_subdomain_1"/>
</dbReference>
<evidence type="ECO:0000313" key="20">
    <source>
        <dbReference type="Proteomes" id="UP000240481"/>
    </source>
</evidence>
<dbReference type="NCBIfam" id="NF002378">
    <property type="entry name" value="PRK01372.1"/>
    <property type="match status" value="1"/>
</dbReference>
<keyword evidence="20" id="KW-1185">Reference proteome</keyword>
<dbReference type="PROSITE" id="PS50975">
    <property type="entry name" value="ATP_GRASP"/>
    <property type="match status" value="1"/>
</dbReference>
<keyword evidence="10 17" id="KW-0067">ATP-binding</keyword>
<dbReference type="SMART" id="SM01209">
    <property type="entry name" value="GARS_A"/>
    <property type="match status" value="1"/>
</dbReference>
<dbReference type="Gene3D" id="3.40.50.20">
    <property type="match status" value="1"/>
</dbReference>
<dbReference type="InterPro" id="IPR011127">
    <property type="entry name" value="Dala_Dala_lig_N"/>
</dbReference>
<comment type="function">
    <text evidence="2 15">Cell wall formation.</text>
</comment>
<evidence type="ECO:0000256" key="2">
    <source>
        <dbReference type="ARBA" id="ARBA00003921"/>
    </source>
</evidence>
<dbReference type="EC" id="6.3.2.4" evidence="6 15"/>
<evidence type="ECO:0000256" key="6">
    <source>
        <dbReference type="ARBA" id="ARBA00012216"/>
    </source>
</evidence>
<dbReference type="GO" id="GO:0046872">
    <property type="term" value="F:metal ion binding"/>
    <property type="evidence" value="ECO:0007669"/>
    <property type="project" value="UniProtKB-KW"/>
</dbReference>
<comment type="pathway">
    <text evidence="4 15">Cell wall biogenesis; peptidoglycan biosynthesis.</text>
</comment>
<evidence type="ECO:0000256" key="10">
    <source>
        <dbReference type="ARBA" id="ARBA00022840"/>
    </source>
</evidence>
<keyword evidence="8 15" id="KW-0436">Ligase</keyword>
<dbReference type="InterPro" id="IPR000291">
    <property type="entry name" value="D-Ala_lig_Van_CS"/>
</dbReference>
<keyword evidence="11 15" id="KW-0133">Cell shape</keyword>